<reference evidence="3 4" key="1">
    <citation type="submission" date="2019-03" db="EMBL/GenBank/DDBJ databases">
        <title>Genomic Encyclopedia of Archaeal and Bacterial Type Strains, Phase II (KMG-II): from individual species to whole genera.</title>
        <authorList>
            <person name="Goeker M."/>
        </authorList>
    </citation>
    <scope>NUCLEOTIDE SEQUENCE [LARGE SCALE GENOMIC DNA]</scope>
    <source>
        <strain evidence="3 4">ATCC 25309</strain>
    </source>
</reference>
<gene>
    <name evidence="3" type="ORF">EI77_03914</name>
</gene>
<proteinExistence type="predicted"/>
<dbReference type="SUPFAM" id="SSF47781">
    <property type="entry name" value="RuvA domain 2-like"/>
    <property type="match status" value="1"/>
</dbReference>
<comment type="caution">
    <text evidence="3">The sequence shown here is derived from an EMBL/GenBank/DDBJ whole genome shotgun (WGS) entry which is preliminary data.</text>
</comment>
<evidence type="ECO:0000256" key="1">
    <source>
        <dbReference type="SAM" id="SignalP"/>
    </source>
</evidence>
<dbReference type="AlphaFoldDB" id="A0A4R7RN69"/>
<dbReference type="OrthoDB" id="196826at2"/>
<keyword evidence="4" id="KW-1185">Reference proteome</keyword>
<organism evidence="3 4">
    <name type="scientific">Prosthecobacter fusiformis</name>
    <dbReference type="NCBI Taxonomy" id="48464"/>
    <lineage>
        <taxon>Bacteria</taxon>
        <taxon>Pseudomonadati</taxon>
        <taxon>Verrucomicrobiota</taxon>
        <taxon>Verrucomicrobiia</taxon>
        <taxon>Verrucomicrobiales</taxon>
        <taxon>Verrucomicrobiaceae</taxon>
        <taxon>Prosthecobacter</taxon>
    </lineage>
</organism>
<dbReference type="EMBL" id="SOCA01000009">
    <property type="protein sequence ID" value="TDU66175.1"/>
    <property type="molecule type" value="Genomic_DNA"/>
</dbReference>
<feature type="domain" description="Helix-hairpin-helix DNA-binding motif class 1" evidence="2">
    <location>
        <begin position="64"/>
        <end position="83"/>
    </location>
</feature>
<dbReference type="GO" id="GO:0003677">
    <property type="term" value="F:DNA binding"/>
    <property type="evidence" value="ECO:0007669"/>
    <property type="project" value="InterPro"/>
</dbReference>
<dbReference type="Proteomes" id="UP000295662">
    <property type="component" value="Unassembled WGS sequence"/>
</dbReference>
<evidence type="ECO:0000313" key="4">
    <source>
        <dbReference type="Proteomes" id="UP000295662"/>
    </source>
</evidence>
<feature type="signal peptide" evidence="1">
    <location>
        <begin position="1"/>
        <end position="19"/>
    </location>
</feature>
<keyword evidence="1" id="KW-0732">Signal</keyword>
<dbReference type="RefSeq" id="WP_133796911.1">
    <property type="nucleotide sequence ID" value="NZ_SOCA01000009.1"/>
</dbReference>
<dbReference type="SMART" id="SM00278">
    <property type="entry name" value="HhH1"/>
    <property type="match status" value="2"/>
</dbReference>
<sequence length="127" mass="13178">MKSILIALLLSTFTFTLQAADAPAAKKGEAKEKTVSEAAVATAKKLTPTEKTKLLELLNKGDDAALQSLPGIGPAKAKGIVKARPFSDPADLVKVNGIGDATLADIVAHAKAGYPVAEKKKTEAKKK</sequence>
<dbReference type="Gene3D" id="1.10.150.320">
    <property type="entry name" value="Photosystem II 12 kDa extrinsic protein"/>
    <property type="match status" value="1"/>
</dbReference>
<dbReference type="InterPro" id="IPR003583">
    <property type="entry name" value="Hlx-hairpin-Hlx_DNA-bd_motif"/>
</dbReference>
<accession>A0A4R7RN69</accession>
<dbReference type="Pfam" id="PF12836">
    <property type="entry name" value="HHH_3"/>
    <property type="match status" value="1"/>
</dbReference>
<evidence type="ECO:0000259" key="2">
    <source>
        <dbReference type="SMART" id="SM00278"/>
    </source>
</evidence>
<dbReference type="InterPro" id="IPR010994">
    <property type="entry name" value="RuvA_2-like"/>
</dbReference>
<evidence type="ECO:0000313" key="3">
    <source>
        <dbReference type="EMBL" id="TDU66175.1"/>
    </source>
</evidence>
<protein>
    <submittedName>
        <fullName evidence="3">Helix-hairpin-helix protein</fullName>
    </submittedName>
</protein>
<feature type="domain" description="Helix-hairpin-helix DNA-binding motif class 1" evidence="2">
    <location>
        <begin position="90"/>
        <end position="109"/>
    </location>
</feature>
<dbReference type="GO" id="GO:0006281">
    <property type="term" value="P:DNA repair"/>
    <property type="evidence" value="ECO:0007669"/>
    <property type="project" value="InterPro"/>
</dbReference>
<name>A0A4R7RN69_9BACT</name>
<feature type="chain" id="PRO_5020941487" evidence="1">
    <location>
        <begin position="20"/>
        <end position="127"/>
    </location>
</feature>